<gene>
    <name evidence="3" type="ORF">HOLleu_00844</name>
</gene>
<evidence type="ECO:0000313" key="4">
    <source>
        <dbReference type="Proteomes" id="UP001152320"/>
    </source>
</evidence>
<organism evidence="3 4">
    <name type="scientific">Holothuria leucospilota</name>
    <name type="common">Black long sea cucumber</name>
    <name type="synonym">Mertensiothuria leucospilota</name>
    <dbReference type="NCBI Taxonomy" id="206669"/>
    <lineage>
        <taxon>Eukaryota</taxon>
        <taxon>Metazoa</taxon>
        <taxon>Echinodermata</taxon>
        <taxon>Eleutherozoa</taxon>
        <taxon>Echinozoa</taxon>
        <taxon>Holothuroidea</taxon>
        <taxon>Aspidochirotacea</taxon>
        <taxon>Aspidochirotida</taxon>
        <taxon>Holothuriidae</taxon>
        <taxon>Holothuria</taxon>
    </lineage>
</organism>
<evidence type="ECO:0000256" key="1">
    <source>
        <dbReference type="ARBA" id="ARBA00005350"/>
    </source>
</evidence>
<keyword evidence="2" id="KW-0564">Palmitate</keyword>
<dbReference type="OrthoDB" id="191150at2759"/>
<dbReference type="Proteomes" id="UP001152320">
    <property type="component" value="Chromosome 1"/>
</dbReference>
<comment type="caution">
    <text evidence="3">The sequence shown here is derived from an EMBL/GenBank/DDBJ whole genome shotgun (WGS) entry which is preliminary data.</text>
</comment>
<reference evidence="3" key="1">
    <citation type="submission" date="2021-10" db="EMBL/GenBank/DDBJ databases">
        <title>Tropical sea cucumber genome reveals ecological adaptation and Cuvierian tubules defense mechanism.</title>
        <authorList>
            <person name="Chen T."/>
        </authorList>
    </citation>
    <scope>NUCLEOTIDE SEQUENCE</scope>
    <source>
        <strain evidence="3">Nanhai2018</strain>
        <tissue evidence="3">Muscle</tissue>
    </source>
</reference>
<comment type="similarity">
    <text evidence="1 2">Belongs to the phospholipid scramblase family.</text>
</comment>
<proteinExistence type="inferred from homology"/>
<accession>A0A9Q1CN98</accession>
<sequence length="63" mass="7175">MVNKSKNLGMHFPLDMDVKVKATLIGALFLIEFMFFEAKQVENSSEKYGPCKEMKPPVLSTKH</sequence>
<keyword evidence="2" id="KW-0106">Calcium</keyword>
<name>A0A9Q1CN98_HOLLE</name>
<dbReference type="Pfam" id="PF03803">
    <property type="entry name" value="Scramblase"/>
    <property type="match status" value="1"/>
</dbReference>
<protein>
    <recommendedName>
        <fullName evidence="2">Phospholipid scramblase</fullName>
    </recommendedName>
</protein>
<comment type="cofactor">
    <cofactor evidence="2">
        <name>Ca(2+)</name>
        <dbReference type="ChEBI" id="CHEBI:29108"/>
    </cofactor>
</comment>
<evidence type="ECO:0000313" key="3">
    <source>
        <dbReference type="EMBL" id="KAJ8048502.1"/>
    </source>
</evidence>
<keyword evidence="2" id="KW-0449">Lipoprotein</keyword>
<dbReference type="InterPro" id="IPR005552">
    <property type="entry name" value="Scramblase"/>
</dbReference>
<dbReference type="GO" id="GO:0017128">
    <property type="term" value="F:phospholipid scramblase activity"/>
    <property type="evidence" value="ECO:0007669"/>
    <property type="project" value="InterPro"/>
</dbReference>
<dbReference type="AlphaFoldDB" id="A0A9Q1CN98"/>
<keyword evidence="4" id="KW-1185">Reference proteome</keyword>
<comment type="function">
    <text evidence="2">May mediate accelerated ATP-independent bidirectional transbilayer migration of phospholipids upon binding calcium ions that results in a loss of phospholipid asymmetry in the plasma membrane.</text>
</comment>
<evidence type="ECO:0000256" key="2">
    <source>
        <dbReference type="RuleBase" id="RU363116"/>
    </source>
</evidence>
<dbReference type="EMBL" id="JAIZAY010000001">
    <property type="protein sequence ID" value="KAJ8048502.1"/>
    <property type="molecule type" value="Genomic_DNA"/>
</dbReference>